<name>A0A8S9ZBZ4_9BILA</name>
<organism evidence="1 2">
    <name type="scientific">Meloidogyne graminicola</name>
    <dbReference type="NCBI Taxonomy" id="189291"/>
    <lineage>
        <taxon>Eukaryota</taxon>
        <taxon>Metazoa</taxon>
        <taxon>Ecdysozoa</taxon>
        <taxon>Nematoda</taxon>
        <taxon>Chromadorea</taxon>
        <taxon>Rhabditida</taxon>
        <taxon>Tylenchina</taxon>
        <taxon>Tylenchomorpha</taxon>
        <taxon>Tylenchoidea</taxon>
        <taxon>Meloidogynidae</taxon>
        <taxon>Meloidogyninae</taxon>
        <taxon>Meloidogyne</taxon>
    </lineage>
</organism>
<sequence length="23" mass="2744">MKKEGILEKKKNIMVIIILKQMN</sequence>
<evidence type="ECO:0000313" key="2">
    <source>
        <dbReference type="Proteomes" id="UP000605970"/>
    </source>
</evidence>
<keyword evidence="2" id="KW-1185">Reference proteome</keyword>
<accession>A0A8S9ZBZ4</accession>
<dbReference type="AlphaFoldDB" id="A0A8S9ZBZ4"/>
<dbReference type="EMBL" id="JABEBT010000171">
    <property type="protein sequence ID" value="KAF7626954.1"/>
    <property type="molecule type" value="Genomic_DNA"/>
</dbReference>
<reference evidence="1" key="1">
    <citation type="journal article" date="2020" name="Ecol. Evol.">
        <title>Genome structure and content of the rice root-knot nematode (Meloidogyne graminicola).</title>
        <authorList>
            <person name="Phan N.T."/>
            <person name="Danchin E.G.J."/>
            <person name="Klopp C."/>
            <person name="Perfus-Barbeoch L."/>
            <person name="Kozlowski D.K."/>
            <person name="Koutsovoulos G.D."/>
            <person name="Lopez-Roques C."/>
            <person name="Bouchez O."/>
            <person name="Zahm M."/>
            <person name="Besnard G."/>
            <person name="Bellafiore S."/>
        </authorList>
    </citation>
    <scope>NUCLEOTIDE SEQUENCE</scope>
    <source>
        <strain evidence="1">VN-18</strain>
    </source>
</reference>
<dbReference type="Proteomes" id="UP000605970">
    <property type="component" value="Unassembled WGS sequence"/>
</dbReference>
<evidence type="ECO:0000313" key="1">
    <source>
        <dbReference type="EMBL" id="KAF7626954.1"/>
    </source>
</evidence>
<comment type="caution">
    <text evidence="1">The sequence shown here is derived from an EMBL/GenBank/DDBJ whole genome shotgun (WGS) entry which is preliminary data.</text>
</comment>
<proteinExistence type="predicted"/>
<gene>
    <name evidence="1" type="ORF">Mgra_00009653</name>
</gene>
<protein>
    <submittedName>
        <fullName evidence="1">Uncharacterized protein</fullName>
    </submittedName>
</protein>